<dbReference type="InterPro" id="IPR011990">
    <property type="entry name" value="TPR-like_helical_dom_sf"/>
</dbReference>
<evidence type="ECO:0000256" key="3">
    <source>
        <dbReference type="PROSITE-ProRule" id="PRU00339"/>
    </source>
</evidence>
<evidence type="ECO:0000313" key="4">
    <source>
        <dbReference type="EMBL" id="KRM51826.1"/>
    </source>
</evidence>
<dbReference type="RefSeq" id="WP_057906873.1">
    <property type="nucleotide sequence ID" value="NZ_AYYZ01000029.1"/>
</dbReference>
<dbReference type="Pfam" id="PF13181">
    <property type="entry name" value="TPR_8"/>
    <property type="match status" value="1"/>
</dbReference>
<accession>A0A0R1ZBY7</accession>
<dbReference type="STRING" id="1423820.FC64_GL001019"/>
<dbReference type="PROSITE" id="PS50005">
    <property type="entry name" value="TPR"/>
    <property type="match status" value="2"/>
</dbReference>
<keyword evidence="1" id="KW-0677">Repeat</keyword>
<dbReference type="AlphaFoldDB" id="A0A0R1ZBY7"/>
<dbReference type="InterPro" id="IPR051012">
    <property type="entry name" value="CellSynth/LPSAsmb/PSIAsmb"/>
</dbReference>
<evidence type="ECO:0000256" key="1">
    <source>
        <dbReference type="ARBA" id="ARBA00022737"/>
    </source>
</evidence>
<dbReference type="EMBL" id="AYYZ01000029">
    <property type="protein sequence ID" value="KRM51826.1"/>
    <property type="molecule type" value="Genomic_DNA"/>
</dbReference>
<dbReference type="PATRIC" id="fig|1423820.4.peg.1043"/>
<dbReference type="Proteomes" id="UP000051291">
    <property type="component" value="Unassembled WGS sequence"/>
</dbReference>
<dbReference type="InterPro" id="IPR019734">
    <property type="entry name" value="TPR_rpt"/>
</dbReference>
<keyword evidence="5" id="KW-1185">Reference proteome</keyword>
<feature type="repeat" description="TPR" evidence="3">
    <location>
        <begin position="134"/>
        <end position="167"/>
    </location>
</feature>
<comment type="caution">
    <text evidence="4">The sequence shown here is derived from an EMBL/GenBank/DDBJ whole genome shotgun (WGS) entry which is preliminary data.</text>
</comment>
<reference evidence="4 5" key="1">
    <citation type="journal article" date="2015" name="Genome Announc.">
        <title>Expanding the biotechnology potential of lactobacilli through comparative genomics of 213 strains and associated genera.</title>
        <authorList>
            <person name="Sun Z."/>
            <person name="Harris H.M."/>
            <person name="McCann A."/>
            <person name="Guo C."/>
            <person name="Argimon S."/>
            <person name="Zhang W."/>
            <person name="Yang X."/>
            <person name="Jeffery I.B."/>
            <person name="Cooney J.C."/>
            <person name="Kagawa T.F."/>
            <person name="Liu W."/>
            <person name="Song Y."/>
            <person name="Salvetti E."/>
            <person name="Wrobel A."/>
            <person name="Rasinkangas P."/>
            <person name="Parkhill J."/>
            <person name="Rea M.C."/>
            <person name="O'Sullivan O."/>
            <person name="Ritari J."/>
            <person name="Douillard F.P."/>
            <person name="Paul Ross R."/>
            <person name="Yang R."/>
            <person name="Briner A.E."/>
            <person name="Felis G.E."/>
            <person name="de Vos W.M."/>
            <person name="Barrangou R."/>
            <person name="Klaenhammer T.R."/>
            <person name="Caufield P.W."/>
            <person name="Cui Y."/>
            <person name="Zhang H."/>
            <person name="O'Toole P.W."/>
        </authorList>
    </citation>
    <scope>NUCLEOTIDE SEQUENCE [LARGE SCALE GENOMIC DNA]</scope>
    <source>
        <strain evidence="4 5">DSM 20653</strain>
    </source>
</reference>
<evidence type="ECO:0000313" key="5">
    <source>
        <dbReference type="Proteomes" id="UP000051291"/>
    </source>
</evidence>
<dbReference type="SUPFAM" id="SSF48452">
    <property type="entry name" value="TPR-like"/>
    <property type="match status" value="1"/>
</dbReference>
<dbReference type="PANTHER" id="PTHR45586:SF1">
    <property type="entry name" value="LIPOPOLYSACCHARIDE ASSEMBLY PROTEIN B"/>
    <property type="match status" value="1"/>
</dbReference>
<dbReference type="Pfam" id="PF14559">
    <property type="entry name" value="TPR_19"/>
    <property type="match status" value="1"/>
</dbReference>
<keyword evidence="2 3" id="KW-0802">TPR repeat</keyword>
<dbReference type="Gene3D" id="1.25.40.10">
    <property type="entry name" value="Tetratricopeptide repeat domain"/>
    <property type="match status" value="2"/>
</dbReference>
<dbReference type="PANTHER" id="PTHR45586">
    <property type="entry name" value="TPR REPEAT-CONTAINING PROTEIN PA4667"/>
    <property type="match status" value="1"/>
</dbReference>
<dbReference type="Pfam" id="PF13432">
    <property type="entry name" value="TPR_16"/>
    <property type="match status" value="1"/>
</dbReference>
<name>A0A0R1ZBY7_9LACO</name>
<protein>
    <recommendedName>
        <fullName evidence="6">Tetratricopeptide repeat protein</fullName>
    </recommendedName>
</protein>
<evidence type="ECO:0000256" key="2">
    <source>
        <dbReference type="ARBA" id="ARBA00022803"/>
    </source>
</evidence>
<proteinExistence type="predicted"/>
<feature type="repeat" description="TPR" evidence="3">
    <location>
        <begin position="29"/>
        <end position="62"/>
    </location>
</feature>
<dbReference type="SMART" id="SM00028">
    <property type="entry name" value="TPR"/>
    <property type="match status" value="4"/>
</dbReference>
<organism evidence="4 5">
    <name type="scientific">Ligilactobacillus araffinosus DSM 20653</name>
    <dbReference type="NCBI Taxonomy" id="1423820"/>
    <lineage>
        <taxon>Bacteria</taxon>
        <taxon>Bacillati</taxon>
        <taxon>Bacillota</taxon>
        <taxon>Bacilli</taxon>
        <taxon>Lactobacillales</taxon>
        <taxon>Lactobacillaceae</taxon>
        <taxon>Ligilactobacillus</taxon>
    </lineage>
</organism>
<evidence type="ECO:0008006" key="6">
    <source>
        <dbReference type="Google" id="ProtNLM"/>
    </source>
</evidence>
<gene>
    <name evidence="4" type="ORF">FC64_GL001019</name>
</gene>
<sequence>MTKEDKKTQEAEKATHKLVQAIDQDPYNVDNYYQLGTILTEMQSFPQAEELFKRAINIFSDQPAKVDLLTYGLGNVFYSAGLYSEAIQEFQKVTDCKLKAEAYLMIGQANYAQQKYQQAMVFALTASDEMPQDKEPKRLLADCFLALGKFDQAEDFYQQVLEMDDTDLRALFQLGMIKFTQESPEAADEYFNKVKQLDQDYYDRMQERLSDVQRAIKSKDQDDE</sequence>